<keyword evidence="3 5" id="KW-0238">DNA-binding</keyword>
<dbReference type="PANTHER" id="PTHR30055">
    <property type="entry name" value="HTH-TYPE TRANSCRIPTIONAL REGULATOR RUTR"/>
    <property type="match status" value="1"/>
</dbReference>
<dbReference type="GO" id="GO:0000976">
    <property type="term" value="F:transcription cis-regulatory region binding"/>
    <property type="evidence" value="ECO:0007669"/>
    <property type="project" value="TreeGrafter"/>
</dbReference>
<dbReference type="GO" id="GO:0003700">
    <property type="term" value="F:DNA-binding transcription factor activity"/>
    <property type="evidence" value="ECO:0007669"/>
    <property type="project" value="TreeGrafter"/>
</dbReference>
<evidence type="ECO:0000256" key="1">
    <source>
        <dbReference type="ARBA" id="ARBA00022491"/>
    </source>
</evidence>
<evidence type="ECO:0000256" key="4">
    <source>
        <dbReference type="ARBA" id="ARBA00023163"/>
    </source>
</evidence>
<dbReference type="Pfam" id="PF00440">
    <property type="entry name" value="TetR_N"/>
    <property type="match status" value="1"/>
</dbReference>
<dbReference type="InterPro" id="IPR050109">
    <property type="entry name" value="HTH-type_TetR-like_transc_reg"/>
</dbReference>
<dbReference type="Gene3D" id="1.10.357.10">
    <property type="entry name" value="Tetracycline Repressor, domain 2"/>
    <property type="match status" value="1"/>
</dbReference>
<dbReference type="SUPFAM" id="SSF48498">
    <property type="entry name" value="Tetracyclin repressor-like, C-terminal domain"/>
    <property type="match status" value="1"/>
</dbReference>
<comment type="caution">
    <text evidence="7">The sequence shown here is derived from an EMBL/GenBank/DDBJ whole genome shotgun (WGS) entry which is preliminary data.</text>
</comment>
<keyword evidence="2" id="KW-0805">Transcription regulation</keyword>
<dbReference type="InterPro" id="IPR036271">
    <property type="entry name" value="Tet_transcr_reg_TetR-rel_C_sf"/>
</dbReference>
<dbReference type="InterPro" id="IPR039538">
    <property type="entry name" value="BetI_C"/>
</dbReference>
<dbReference type="SUPFAM" id="SSF46689">
    <property type="entry name" value="Homeodomain-like"/>
    <property type="match status" value="1"/>
</dbReference>
<name>A0A2W2BNY0_9HYPH</name>
<dbReference type="Pfam" id="PF13977">
    <property type="entry name" value="TetR_C_6"/>
    <property type="match status" value="1"/>
</dbReference>
<gene>
    <name evidence="7" type="ORF">DK847_09340</name>
</gene>
<dbReference type="AlphaFoldDB" id="A0A2W2BNY0"/>
<evidence type="ECO:0000313" key="8">
    <source>
        <dbReference type="Proteomes" id="UP000248795"/>
    </source>
</evidence>
<dbReference type="InterPro" id="IPR009057">
    <property type="entry name" value="Homeodomain-like_sf"/>
</dbReference>
<organism evidence="7 8">
    <name type="scientific">Aestuariivirga litoralis</name>
    <dbReference type="NCBI Taxonomy" id="2650924"/>
    <lineage>
        <taxon>Bacteria</taxon>
        <taxon>Pseudomonadati</taxon>
        <taxon>Pseudomonadota</taxon>
        <taxon>Alphaproteobacteria</taxon>
        <taxon>Hyphomicrobiales</taxon>
        <taxon>Aestuariivirgaceae</taxon>
        <taxon>Aestuariivirga</taxon>
    </lineage>
</organism>
<evidence type="ECO:0000256" key="2">
    <source>
        <dbReference type="ARBA" id="ARBA00023015"/>
    </source>
</evidence>
<feature type="domain" description="HTH tetR-type" evidence="6">
    <location>
        <begin position="19"/>
        <end position="79"/>
    </location>
</feature>
<dbReference type="EMBL" id="QKVK01000003">
    <property type="protein sequence ID" value="PZF77507.1"/>
    <property type="molecule type" value="Genomic_DNA"/>
</dbReference>
<evidence type="ECO:0000313" key="7">
    <source>
        <dbReference type="EMBL" id="PZF77507.1"/>
    </source>
</evidence>
<keyword evidence="8" id="KW-1185">Reference proteome</keyword>
<sequence length="220" mass="24460">MSNSVSAPPLRTPRTLSREERRTQLFEATLATIAECGFSRTTLTEVARRAGLSHGLVLFHFDTKERLLVETLDYLSDEYKANWQAALDASGPAPEEKLAALVEADFAPQVCQPSRVNAWSAYWGESQSRPLYLSKCGENDALYIRMLEDVCAGMNASHGYATDPARAARLIRITIEGTWLEMMTLLNPYDQQEAKCTVWTCASLLYPRHFGPDGPLAAAR</sequence>
<keyword evidence="1" id="KW-0678">Repressor</keyword>
<keyword evidence="4" id="KW-0804">Transcription</keyword>
<dbReference type="PRINTS" id="PR00455">
    <property type="entry name" value="HTHTETR"/>
</dbReference>
<dbReference type="Proteomes" id="UP000248795">
    <property type="component" value="Unassembled WGS sequence"/>
</dbReference>
<reference evidence="8" key="1">
    <citation type="submission" date="2018-06" db="EMBL/GenBank/DDBJ databases">
        <title>Aestuariibacter litoralis strain KCTC 52945T.</title>
        <authorList>
            <person name="Li X."/>
            <person name="Salam N."/>
            <person name="Li J.-L."/>
            <person name="Chen Y.-M."/>
            <person name="Yang Z.-W."/>
            <person name="Zhang L.-Y."/>
            <person name="Han M.-X."/>
            <person name="Xiao M."/>
            <person name="Li W.-J."/>
        </authorList>
    </citation>
    <scope>NUCLEOTIDE SEQUENCE [LARGE SCALE GENOMIC DNA]</scope>
    <source>
        <strain evidence="8">KCTC 52945</strain>
    </source>
</reference>
<evidence type="ECO:0000256" key="5">
    <source>
        <dbReference type="PROSITE-ProRule" id="PRU00335"/>
    </source>
</evidence>
<feature type="DNA-binding region" description="H-T-H motif" evidence="5">
    <location>
        <begin position="42"/>
        <end position="61"/>
    </location>
</feature>
<proteinExistence type="predicted"/>
<dbReference type="InterPro" id="IPR001647">
    <property type="entry name" value="HTH_TetR"/>
</dbReference>
<dbReference type="PANTHER" id="PTHR30055:SF234">
    <property type="entry name" value="HTH-TYPE TRANSCRIPTIONAL REGULATOR BETI"/>
    <property type="match status" value="1"/>
</dbReference>
<evidence type="ECO:0000256" key="3">
    <source>
        <dbReference type="ARBA" id="ARBA00023125"/>
    </source>
</evidence>
<accession>A0A2W2BNY0</accession>
<evidence type="ECO:0000259" key="6">
    <source>
        <dbReference type="PROSITE" id="PS50977"/>
    </source>
</evidence>
<protein>
    <submittedName>
        <fullName evidence="7">TetR family transcriptional regulator</fullName>
    </submittedName>
</protein>
<dbReference type="PROSITE" id="PS50977">
    <property type="entry name" value="HTH_TETR_2"/>
    <property type="match status" value="1"/>
</dbReference>